<evidence type="ECO:0000313" key="2">
    <source>
        <dbReference type="EnsemblPlants" id="ONIVA08G21770.1"/>
    </source>
</evidence>
<proteinExistence type="predicted"/>
<feature type="compositionally biased region" description="Basic and acidic residues" evidence="1">
    <location>
        <begin position="112"/>
        <end position="128"/>
    </location>
</feature>
<reference evidence="2" key="1">
    <citation type="submission" date="2015-04" db="UniProtKB">
        <authorList>
            <consortium name="EnsemblPlants"/>
        </authorList>
    </citation>
    <scope>IDENTIFICATION</scope>
    <source>
        <strain evidence="2">SL10</strain>
    </source>
</reference>
<keyword evidence="3" id="KW-1185">Reference proteome</keyword>
<reference evidence="2" key="2">
    <citation type="submission" date="2018-04" db="EMBL/GenBank/DDBJ databases">
        <title>OnivRS2 (Oryza nivara Reference Sequence Version 2).</title>
        <authorList>
            <person name="Zhang J."/>
            <person name="Kudrna D."/>
            <person name="Lee S."/>
            <person name="Talag J."/>
            <person name="Rajasekar S."/>
            <person name="Welchert J."/>
            <person name="Hsing Y.-I."/>
            <person name="Wing R.A."/>
        </authorList>
    </citation>
    <scope>NUCLEOTIDE SEQUENCE [LARGE SCALE GENOMIC DNA]</scope>
    <source>
        <strain evidence="2">SL10</strain>
    </source>
</reference>
<organism evidence="2">
    <name type="scientific">Oryza nivara</name>
    <name type="common">Indian wild rice</name>
    <name type="synonym">Oryza sativa f. spontanea</name>
    <dbReference type="NCBI Taxonomy" id="4536"/>
    <lineage>
        <taxon>Eukaryota</taxon>
        <taxon>Viridiplantae</taxon>
        <taxon>Streptophyta</taxon>
        <taxon>Embryophyta</taxon>
        <taxon>Tracheophyta</taxon>
        <taxon>Spermatophyta</taxon>
        <taxon>Magnoliopsida</taxon>
        <taxon>Liliopsida</taxon>
        <taxon>Poales</taxon>
        <taxon>Poaceae</taxon>
        <taxon>BOP clade</taxon>
        <taxon>Oryzoideae</taxon>
        <taxon>Oryzeae</taxon>
        <taxon>Oryzinae</taxon>
        <taxon>Oryza</taxon>
    </lineage>
</organism>
<dbReference type="Proteomes" id="UP000006591">
    <property type="component" value="Chromosome 8"/>
</dbReference>
<feature type="region of interest" description="Disordered" evidence="1">
    <location>
        <begin position="90"/>
        <end position="128"/>
    </location>
</feature>
<sequence>MASPPTDGRFLLRLPTIGRRRLHRLPTGTDPATAASPLTAGHFLLRVPIASRRRLSCLTTASLDTFGGRRSGASPPTTSRLLLRHPTAACPIRRQPPPPHRQPLDPAASTPDRQRRSNSKFDTDAHITDEFEDVTLHRDEERAALSQSTPFPTALDVDTGTILLLLMRTVPLGIEISSTSTEPSPRNSLGGLCERSQVRLKPSW</sequence>
<dbReference type="Gramene" id="ONIVA08G21770.1">
    <property type="protein sequence ID" value="ONIVA08G21770.1"/>
    <property type="gene ID" value="ONIVA08G21770"/>
</dbReference>
<name>A0A0E0IDZ2_ORYNI</name>
<evidence type="ECO:0000313" key="3">
    <source>
        <dbReference type="Proteomes" id="UP000006591"/>
    </source>
</evidence>
<dbReference type="HOGENOM" id="CLU_1345121_0_0_1"/>
<protein>
    <submittedName>
        <fullName evidence="2">Uncharacterized protein</fullName>
    </submittedName>
</protein>
<accession>A0A0E0IDZ2</accession>
<dbReference type="AlphaFoldDB" id="A0A0E0IDZ2"/>
<dbReference type="EnsemblPlants" id="ONIVA08G21770.1">
    <property type="protein sequence ID" value="ONIVA08G21770.1"/>
    <property type="gene ID" value="ONIVA08G21770"/>
</dbReference>
<evidence type="ECO:0000256" key="1">
    <source>
        <dbReference type="SAM" id="MobiDB-lite"/>
    </source>
</evidence>